<sequence length="248" mass="27904">MVDGKLFSLRKQLQSLLIIDQNNIQITKASAKISIDIGDKSIIPNQVNYFSNPKDITFYNNVWASTTLTPYTNKEILIDQNLIIIDISNHGDNQIPQKGFVLSFPKEVSLPIVNINDAVKLNLEFIDKDGKYINLSKTASVVTGIPVLVQNGQNIVDNIKQDDPAHARTALGVRNDGTIVIVVAEHIYKQHIKDLKLAQVRSILQKEKGITFEKLTIPEALKILEKHLVNDNVIGQNRTCRLYVKPWM</sequence>
<dbReference type="EMBL" id="CP000053">
    <property type="protein sequence ID" value="AAY60977.1"/>
    <property type="molecule type" value="Genomic_DNA"/>
</dbReference>
<dbReference type="STRING" id="315456.RF_0126"/>
<dbReference type="eggNOG" id="COG4632">
    <property type="taxonomic scope" value="Bacteria"/>
</dbReference>
<proteinExistence type="predicted"/>
<protein>
    <recommendedName>
        <fullName evidence="1">Phosphodiester glycosidase domain-containing protein</fullName>
    </recommendedName>
</protein>
<dbReference type="Pfam" id="PF09992">
    <property type="entry name" value="NAGPA"/>
    <property type="match status" value="1"/>
</dbReference>
<accession>Q4UN81</accession>
<organism evidence="2 3">
    <name type="scientific">Rickettsia felis (strain ATCC VR-1525 / URRWXCal2)</name>
    <name type="common">Rickettsia azadi</name>
    <dbReference type="NCBI Taxonomy" id="315456"/>
    <lineage>
        <taxon>Bacteria</taxon>
        <taxon>Pseudomonadati</taxon>
        <taxon>Pseudomonadota</taxon>
        <taxon>Alphaproteobacteria</taxon>
        <taxon>Rickettsiales</taxon>
        <taxon>Rickettsiaceae</taxon>
        <taxon>Rickettsieae</taxon>
        <taxon>Rickettsia</taxon>
        <taxon>spotted fever group</taxon>
    </lineage>
</organism>
<reference evidence="2 3" key="1">
    <citation type="journal article" date="2005" name="PLoS Biol.">
        <title>The genome sequence of Rickettsia felis identifies the first putative conjugative plasmid in an obligate intracellular parasite.</title>
        <authorList>
            <person name="Ogata H."/>
            <person name="Renesto P."/>
            <person name="Audic S."/>
            <person name="Robert C."/>
            <person name="Blanc G."/>
            <person name="Fournier P.E."/>
            <person name="Parinello H."/>
            <person name="Claverie J.M."/>
            <person name="Raoult D."/>
        </authorList>
    </citation>
    <scope>NUCLEOTIDE SEQUENCE [LARGE SCALE GENOMIC DNA]</scope>
    <source>
        <strain evidence="3">ATCC VR-1525 / URRWXCal2</strain>
    </source>
</reference>
<evidence type="ECO:0000313" key="2">
    <source>
        <dbReference type="EMBL" id="AAY60977.1"/>
    </source>
</evidence>
<keyword evidence="3" id="KW-1185">Reference proteome</keyword>
<dbReference type="HOGENOM" id="CLU_986536_0_0_5"/>
<dbReference type="Proteomes" id="UP000008548">
    <property type="component" value="Chromosome"/>
</dbReference>
<gene>
    <name evidence="2" type="ordered locus">RF_0126</name>
</gene>
<dbReference type="KEGG" id="rfe:RF_0126"/>
<dbReference type="InterPro" id="IPR018711">
    <property type="entry name" value="NAGPA"/>
</dbReference>
<feature type="domain" description="Phosphodiester glycosidase" evidence="1">
    <location>
        <begin position="130"/>
        <end position="206"/>
    </location>
</feature>
<dbReference type="AlphaFoldDB" id="Q4UN81"/>
<evidence type="ECO:0000313" key="3">
    <source>
        <dbReference type="Proteomes" id="UP000008548"/>
    </source>
</evidence>
<evidence type="ECO:0000259" key="1">
    <source>
        <dbReference type="Pfam" id="PF09992"/>
    </source>
</evidence>
<name>Q4UN81_RICFE</name>